<dbReference type="EMBL" id="LAZR01000610">
    <property type="protein sequence ID" value="KKN62862.1"/>
    <property type="molecule type" value="Genomic_DNA"/>
</dbReference>
<dbReference type="CDD" id="cd00093">
    <property type="entry name" value="HTH_XRE"/>
    <property type="match status" value="1"/>
</dbReference>
<sequence length="129" mass="14875">MALNDVIRDARIRRNLKQEDAALLLDVTVQTYSKWENGITEPKASQVAQLSEMLNVPTQLICSGQLTEKLTLMDFIRAVSKQTKDLSEFEIIETIWHNIDDDARFIDALKQLNHKDEYEAVISMKKIVR</sequence>
<feature type="domain" description="HTH cro/C1-type" evidence="2">
    <location>
        <begin position="7"/>
        <end position="61"/>
    </location>
</feature>
<dbReference type="Gene3D" id="1.10.260.40">
    <property type="entry name" value="lambda repressor-like DNA-binding domains"/>
    <property type="match status" value="1"/>
</dbReference>
<evidence type="ECO:0000313" key="3">
    <source>
        <dbReference type="EMBL" id="KKN62862.1"/>
    </source>
</evidence>
<dbReference type="AlphaFoldDB" id="A0A0F9SKJ6"/>
<dbReference type="GO" id="GO:0003677">
    <property type="term" value="F:DNA binding"/>
    <property type="evidence" value="ECO:0007669"/>
    <property type="project" value="UniProtKB-KW"/>
</dbReference>
<dbReference type="Pfam" id="PF01381">
    <property type="entry name" value="HTH_3"/>
    <property type="match status" value="1"/>
</dbReference>
<gene>
    <name evidence="3" type="ORF">LCGC14_0507610</name>
</gene>
<dbReference type="PROSITE" id="PS50943">
    <property type="entry name" value="HTH_CROC1"/>
    <property type="match status" value="1"/>
</dbReference>
<evidence type="ECO:0000259" key="2">
    <source>
        <dbReference type="PROSITE" id="PS50943"/>
    </source>
</evidence>
<comment type="caution">
    <text evidence="3">The sequence shown here is derived from an EMBL/GenBank/DDBJ whole genome shotgun (WGS) entry which is preliminary data.</text>
</comment>
<keyword evidence="1" id="KW-0238">DNA-binding</keyword>
<dbReference type="SUPFAM" id="SSF47413">
    <property type="entry name" value="lambda repressor-like DNA-binding domains"/>
    <property type="match status" value="1"/>
</dbReference>
<name>A0A0F9SKJ6_9ZZZZ</name>
<evidence type="ECO:0000256" key="1">
    <source>
        <dbReference type="ARBA" id="ARBA00023125"/>
    </source>
</evidence>
<reference evidence="3" key="1">
    <citation type="journal article" date="2015" name="Nature">
        <title>Complex archaea that bridge the gap between prokaryotes and eukaryotes.</title>
        <authorList>
            <person name="Spang A."/>
            <person name="Saw J.H."/>
            <person name="Jorgensen S.L."/>
            <person name="Zaremba-Niedzwiedzka K."/>
            <person name="Martijn J."/>
            <person name="Lind A.E."/>
            <person name="van Eijk R."/>
            <person name="Schleper C."/>
            <person name="Guy L."/>
            <person name="Ettema T.J."/>
        </authorList>
    </citation>
    <scope>NUCLEOTIDE SEQUENCE</scope>
</reference>
<dbReference type="InterPro" id="IPR001387">
    <property type="entry name" value="Cro/C1-type_HTH"/>
</dbReference>
<proteinExistence type="predicted"/>
<dbReference type="PANTHER" id="PTHR46558:SF4">
    <property type="entry name" value="DNA-BIDING PHAGE PROTEIN"/>
    <property type="match status" value="1"/>
</dbReference>
<dbReference type="InterPro" id="IPR010982">
    <property type="entry name" value="Lambda_DNA-bd_dom_sf"/>
</dbReference>
<organism evidence="3">
    <name type="scientific">marine sediment metagenome</name>
    <dbReference type="NCBI Taxonomy" id="412755"/>
    <lineage>
        <taxon>unclassified sequences</taxon>
        <taxon>metagenomes</taxon>
        <taxon>ecological metagenomes</taxon>
    </lineage>
</organism>
<accession>A0A0F9SKJ6</accession>
<protein>
    <recommendedName>
        <fullName evidence="2">HTH cro/C1-type domain-containing protein</fullName>
    </recommendedName>
</protein>
<dbReference type="SMART" id="SM00530">
    <property type="entry name" value="HTH_XRE"/>
    <property type="match status" value="1"/>
</dbReference>
<dbReference type="PANTHER" id="PTHR46558">
    <property type="entry name" value="TRACRIPTIONAL REGULATORY PROTEIN-RELATED-RELATED"/>
    <property type="match status" value="1"/>
</dbReference>